<accession>A0A3M0IX27</accession>
<dbReference type="GO" id="GO:0031012">
    <property type="term" value="C:extracellular matrix"/>
    <property type="evidence" value="ECO:0007669"/>
    <property type="project" value="TreeGrafter"/>
</dbReference>
<sequence length="101" mass="11742">MIFEWRWESGEVPADWKLGNIVLIFKKGKEEDPGNHRPVSPTSVLDKVMEIILGGVEKHLEDNAGISHNPHGYRRRKSCLSNLFSFYNRYLTWLIEESQSI</sequence>
<dbReference type="EMBL" id="QRBI01000214">
    <property type="protein sequence ID" value="RMB93052.1"/>
    <property type="molecule type" value="Genomic_DNA"/>
</dbReference>
<protein>
    <recommendedName>
        <fullName evidence="3">Reverse transcriptase domain-containing protein</fullName>
    </recommendedName>
</protein>
<dbReference type="GO" id="GO:0061343">
    <property type="term" value="P:cell adhesion involved in heart morphogenesis"/>
    <property type="evidence" value="ECO:0007669"/>
    <property type="project" value="TreeGrafter"/>
</dbReference>
<evidence type="ECO:0000313" key="1">
    <source>
        <dbReference type="EMBL" id="RMB93052.1"/>
    </source>
</evidence>
<dbReference type="STRING" id="333673.A0A3M0IX27"/>
<gene>
    <name evidence="1" type="ORF">DUI87_30558</name>
</gene>
<evidence type="ECO:0000313" key="2">
    <source>
        <dbReference type="Proteomes" id="UP000269221"/>
    </source>
</evidence>
<proteinExistence type="predicted"/>
<dbReference type="AlphaFoldDB" id="A0A3M0IX27"/>
<dbReference type="PANTHER" id="PTHR33395:SF22">
    <property type="entry name" value="REVERSE TRANSCRIPTASE DOMAIN-CONTAINING PROTEIN"/>
    <property type="match status" value="1"/>
</dbReference>
<name>A0A3M0IX27_HIRRU</name>
<dbReference type="Proteomes" id="UP000269221">
    <property type="component" value="Unassembled WGS sequence"/>
</dbReference>
<organism evidence="1 2">
    <name type="scientific">Hirundo rustica rustica</name>
    <dbReference type="NCBI Taxonomy" id="333673"/>
    <lineage>
        <taxon>Eukaryota</taxon>
        <taxon>Metazoa</taxon>
        <taxon>Chordata</taxon>
        <taxon>Craniata</taxon>
        <taxon>Vertebrata</taxon>
        <taxon>Euteleostomi</taxon>
        <taxon>Archelosauria</taxon>
        <taxon>Archosauria</taxon>
        <taxon>Dinosauria</taxon>
        <taxon>Saurischia</taxon>
        <taxon>Theropoda</taxon>
        <taxon>Coelurosauria</taxon>
        <taxon>Aves</taxon>
        <taxon>Neognathae</taxon>
        <taxon>Neoaves</taxon>
        <taxon>Telluraves</taxon>
        <taxon>Australaves</taxon>
        <taxon>Passeriformes</taxon>
        <taxon>Sylvioidea</taxon>
        <taxon>Hirundinidae</taxon>
        <taxon>Hirundo</taxon>
    </lineage>
</organism>
<reference evidence="1 2" key="1">
    <citation type="submission" date="2018-07" db="EMBL/GenBank/DDBJ databases">
        <title>A high quality draft genome assembly of the barn swallow (H. rustica rustica).</title>
        <authorList>
            <person name="Formenti G."/>
            <person name="Chiara M."/>
            <person name="Poveda L."/>
            <person name="Francoijs K.-J."/>
            <person name="Bonisoli-Alquati A."/>
            <person name="Canova L."/>
            <person name="Gianfranceschi L."/>
            <person name="Horner D.S."/>
            <person name="Saino N."/>
        </authorList>
    </citation>
    <scope>NUCLEOTIDE SEQUENCE [LARGE SCALE GENOMIC DNA]</scope>
    <source>
        <strain evidence="1">Chelidonia</strain>
        <tissue evidence="1">Blood</tissue>
    </source>
</reference>
<dbReference type="OrthoDB" id="416454at2759"/>
<evidence type="ECO:0008006" key="3">
    <source>
        <dbReference type="Google" id="ProtNLM"/>
    </source>
</evidence>
<dbReference type="GO" id="GO:0007508">
    <property type="term" value="P:larval heart development"/>
    <property type="evidence" value="ECO:0007669"/>
    <property type="project" value="TreeGrafter"/>
</dbReference>
<keyword evidence="2" id="KW-1185">Reference proteome</keyword>
<dbReference type="PANTHER" id="PTHR33395">
    <property type="entry name" value="TRANSCRIPTASE, PUTATIVE-RELATED-RELATED"/>
    <property type="match status" value="1"/>
</dbReference>
<comment type="caution">
    <text evidence="1">The sequence shown here is derived from an EMBL/GenBank/DDBJ whole genome shotgun (WGS) entry which is preliminary data.</text>
</comment>